<accession>F2LSH2</accession>
<dbReference type="InterPro" id="IPR050824">
    <property type="entry name" value="Thiol_disulfide_DsbA"/>
</dbReference>
<dbReference type="AlphaFoldDB" id="F2LSH2"/>
<evidence type="ECO:0000313" key="2">
    <source>
        <dbReference type="EMBL" id="AEA65768.1"/>
    </source>
</evidence>
<dbReference type="PANTHER" id="PTHR35891">
    <property type="entry name" value="THIOL:DISULFIDE INTERCHANGE PROTEIN DSBA"/>
    <property type="match status" value="1"/>
</dbReference>
<dbReference type="Proteomes" id="UP000008316">
    <property type="component" value="Plasmid bgla_3p"/>
</dbReference>
<sequence>MINRKISRMRVIAIAAVAAAVWGVPSAAPAQDAPSGLGSSSSSDQNSVMQAVTPYMAIGDFAEDRGKVYMFFEFTCPFCQRNWHAFMDWGNTLPRTFRFIPVPLVTDDPSTRAAALAFYTVKALAPQRIPDFMALGFSAAQNGRVSIADYAQMMVQLGLKPQAIEAYGQSQELGDRLRRGLDLAQRYSVEATPSFGVGGQYQTNANFTNGDYTLLARLLSGLVSRQIEQHKDHSL</sequence>
<proteinExistence type="predicted"/>
<keyword evidence="3" id="KW-1185">Reference proteome</keyword>
<gene>
    <name evidence="2" type="ordered locus">bgla_3p0670</name>
</gene>
<keyword evidence="2" id="KW-0614">Plasmid</keyword>
<geneLocation type="plasmid" evidence="2 3">
    <name>bgla_3p</name>
</geneLocation>
<feature type="chain" id="PRO_5003286088" evidence="1">
    <location>
        <begin position="31"/>
        <end position="235"/>
    </location>
</feature>
<dbReference type="EMBL" id="CP002603">
    <property type="protein sequence ID" value="AEA65768.1"/>
    <property type="molecule type" value="Genomic_DNA"/>
</dbReference>
<dbReference type="PANTHER" id="PTHR35891:SF3">
    <property type="entry name" value="THIOL:DISULFIDE INTERCHANGE PROTEIN DSBL"/>
    <property type="match status" value="1"/>
</dbReference>
<name>F2LSH2_BURGS</name>
<dbReference type="HOGENOM" id="CLU_1239073_0_0_4"/>
<dbReference type="SUPFAM" id="SSF52833">
    <property type="entry name" value="Thioredoxin-like"/>
    <property type="match status" value="1"/>
</dbReference>
<reference evidence="2 3" key="1">
    <citation type="journal article" date="2011" name="J. Bacteriol.">
        <title>Complete genome sequence of Burkholderia gladioli BSR3.</title>
        <authorList>
            <person name="Seo Y.S."/>
            <person name="Lim J."/>
            <person name="Choi B.S."/>
            <person name="Kim H."/>
            <person name="Goo E."/>
            <person name="Lee B."/>
            <person name="Lim J.S."/>
            <person name="Choi I.Y."/>
            <person name="Moon J.S."/>
            <person name="Kim J."/>
            <person name="Hwang I."/>
        </authorList>
    </citation>
    <scope>NUCLEOTIDE SEQUENCE [LARGE SCALE GENOMIC DNA]</scope>
    <source>
        <strain evidence="3">BSR3</strain>
    </source>
</reference>
<organism evidence="2 3">
    <name type="scientific">Burkholderia gladioli (strain BSR3)</name>
    <dbReference type="NCBI Taxonomy" id="999541"/>
    <lineage>
        <taxon>Bacteria</taxon>
        <taxon>Pseudomonadati</taxon>
        <taxon>Pseudomonadota</taxon>
        <taxon>Betaproteobacteria</taxon>
        <taxon>Burkholderiales</taxon>
        <taxon>Burkholderiaceae</taxon>
        <taxon>Burkholderia</taxon>
    </lineage>
</organism>
<feature type="signal peptide" evidence="1">
    <location>
        <begin position="1"/>
        <end position="30"/>
    </location>
</feature>
<keyword evidence="1" id="KW-0732">Signal</keyword>
<dbReference type="KEGG" id="bgd:bgla_3p0670"/>
<dbReference type="InterPro" id="IPR036249">
    <property type="entry name" value="Thioredoxin-like_sf"/>
</dbReference>
<protein>
    <submittedName>
        <fullName evidence="2">Periplasmic disulfide oxidoreductase,DsbA type</fullName>
    </submittedName>
</protein>
<evidence type="ECO:0000256" key="1">
    <source>
        <dbReference type="SAM" id="SignalP"/>
    </source>
</evidence>
<dbReference type="Gene3D" id="3.40.30.10">
    <property type="entry name" value="Glutaredoxin"/>
    <property type="match status" value="1"/>
</dbReference>
<evidence type="ECO:0000313" key="3">
    <source>
        <dbReference type="Proteomes" id="UP000008316"/>
    </source>
</evidence>